<dbReference type="Gene3D" id="3.40.50.300">
    <property type="entry name" value="P-loop containing nucleotide triphosphate hydrolases"/>
    <property type="match status" value="3"/>
</dbReference>
<dbReference type="Proteomes" id="UP001501509">
    <property type="component" value="Unassembled WGS sequence"/>
</dbReference>
<feature type="domain" description="UvrD-like helicase ATP-binding" evidence="7">
    <location>
        <begin position="191"/>
        <end position="680"/>
    </location>
</feature>
<dbReference type="InterPro" id="IPR000212">
    <property type="entry name" value="DNA_helicase_UvrD/REP"/>
</dbReference>
<evidence type="ECO:0000256" key="1">
    <source>
        <dbReference type="ARBA" id="ARBA00022741"/>
    </source>
</evidence>
<protein>
    <recommendedName>
        <fullName evidence="7">UvrD-like helicase ATP-binding domain-containing protein</fullName>
    </recommendedName>
</protein>
<comment type="caution">
    <text evidence="8">The sequence shown here is derived from an EMBL/GenBank/DDBJ whole genome shotgun (WGS) entry which is preliminary data.</text>
</comment>
<keyword evidence="3 5" id="KW-0347">Helicase</keyword>
<organism evidence="8 9">
    <name type="scientific">Actinomadura fulvescens</name>
    <dbReference type="NCBI Taxonomy" id="46160"/>
    <lineage>
        <taxon>Bacteria</taxon>
        <taxon>Bacillati</taxon>
        <taxon>Actinomycetota</taxon>
        <taxon>Actinomycetes</taxon>
        <taxon>Streptosporangiales</taxon>
        <taxon>Thermomonosporaceae</taxon>
        <taxon>Actinomadura</taxon>
    </lineage>
</organism>
<dbReference type="EMBL" id="BAAATD010000011">
    <property type="protein sequence ID" value="GAA2623932.1"/>
    <property type="molecule type" value="Genomic_DNA"/>
</dbReference>
<feature type="binding site" evidence="5">
    <location>
        <begin position="212"/>
        <end position="219"/>
    </location>
    <ligand>
        <name>ATP</name>
        <dbReference type="ChEBI" id="CHEBI:30616"/>
    </ligand>
</feature>
<dbReference type="RefSeq" id="WP_344546794.1">
    <property type="nucleotide sequence ID" value="NZ_BAAATD010000011.1"/>
</dbReference>
<accession>A0ABP6CSL1</accession>
<dbReference type="InterPro" id="IPR027785">
    <property type="entry name" value="UvrD-like_helicase_C"/>
</dbReference>
<keyword evidence="4 5" id="KW-0067">ATP-binding</keyword>
<gene>
    <name evidence="8" type="ORF">GCM10010411_70310</name>
</gene>
<keyword evidence="2 5" id="KW-0378">Hydrolase</keyword>
<evidence type="ECO:0000256" key="4">
    <source>
        <dbReference type="ARBA" id="ARBA00022840"/>
    </source>
</evidence>
<dbReference type="PANTHER" id="PTHR11070:SF45">
    <property type="entry name" value="DNA 3'-5' HELICASE"/>
    <property type="match status" value="1"/>
</dbReference>
<name>A0ABP6CSL1_9ACTN</name>
<dbReference type="Pfam" id="PF13538">
    <property type="entry name" value="UvrD_C_2"/>
    <property type="match status" value="1"/>
</dbReference>
<dbReference type="InterPro" id="IPR014016">
    <property type="entry name" value="UvrD-like_ATP-bd"/>
</dbReference>
<feature type="compositionally biased region" description="Gly residues" evidence="6">
    <location>
        <begin position="407"/>
        <end position="427"/>
    </location>
</feature>
<keyword evidence="1 5" id="KW-0547">Nucleotide-binding</keyword>
<dbReference type="SUPFAM" id="SSF52540">
    <property type="entry name" value="P-loop containing nucleoside triphosphate hydrolases"/>
    <property type="match status" value="1"/>
</dbReference>
<evidence type="ECO:0000256" key="3">
    <source>
        <dbReference type="ARBA" id="ARBA00022806"/>
    </source>
</evidence>
<dbReference type="PROSITE" id="PS51198">
    <property type="entry name" value="UVRD_HELICASE_ATP_BIND"/>
    <property type="match status" value="1"/>
</dbReference>
<dbReference type="PANTHER" id="PTHR11070">
    <property type="entry name" value="UVRD / RECB / PCRA DNA HELICASE FAMILY MEMBER"/>
    <property type="match status" value="1"/>
</dbReference>
<evidence type="ECO:0000313" key="8">
    <source>
        <dbReference type="EMBL" id="GAA2623932.1"/>
    </source>
</evidence>
<feature type="region of interest" description="Disordered" evidence="6">
    <location>
        <begin position="636"/>
        <end position="665"/>
    </location>
</feature>
<sequence>MSSPVTGRSASAKTTVKDQEIAAEQRYVDQAYERLDEMRADAQAMLREGYRQSLAGTKGSLVDRDAMVHQAALRAQALDIADDGLVFGRLDLTGREIRYVGRIGVRTSEHDSLVIDWRAPAAEDFYRATPEDPRGVVRRRVLHSRGHTVVDLEDDLLDPEAADGLTIVGDGAFLASLARTREGAMRDIVATIQREQDEVIRAPADGTVLVRGAPGTGKTAVALHRVAYLLFRHRRRFGSRGVLIVGPNRRFTAYIERVLPSLGEGSASLRSLGDLVDGVTATGHDSPALARLKGAETMVRVLRRAVADQAPGAPDELRVVYRGVVVRLDRQRLDKLRNEVHRRSRGSVNAARGRAAEVLLEALWQQYTDIGGHEEPAPPGQENLALWNDLLAADGLGDLDTADGGAADGGAADGATGGAAAQGGNGSGPAKKPEGKQAEFTARVREQRAFTDFLIAWWPIRRPLDVLTALGDEDRLRRAAARDLDRDAVALLAASWADPGTLSYQDVALLDEIDALLGSLPRPARRRAKAADDDPYVVDGVNILTGEEVADDDWEPEMRELTTSIERLEQSRRVDDGVVDERPEYAHIVVDEAQDLSPMQWRMLGRRGRQASWTIVEDPAQSAWEDLAAARTAMESALGADQAGGRSSRSRRGRGRSRKPPSTARRARYEYELTTNYRNSTEIAAVATRVLALALPEARPARAVRTSGIDPIVRAVPERELATAARAAVEELLDQVEGTIGLIVPLPTAPARPGNAQPDLFSAQSVNGAGAAWSAADRERLAAGLPERVQVLDVLEAKGLEFDAAVIVAPETVAAQSPRGLRVLYVAVSRATQRLTVLTGDPKWTSILTTG</sequence>
<evidence type="ECO:0000259" key="7">
    <source>
        <dbReference type="PROSITE" id="PS51198"/>
    </source>
</evidence>
<dbReference type="InterPro" id="IPR027417">
    <property type="entry name" value="P-loop_NTPase"/>
</dbReference>
<evidence type="ECO:0000256" key="6">
    <source>
        <dbReference type="SAM" id="MobiDB-lite"/>
    </source>
</evidence>
<feature type="region of interest" description="Disordered" evidence="6">
    <location>
        <begin position="407"/>
        <end position="439"/>
    </location>
</feature>
<evidence type="ECO:0000313" key="9">
    <source>
        <dbReference type="Proteomes" id="UP001501509"/>
    </source>
</evidence>
<feature type="compositionally biased region" description="Basic residues" evidence="6">
    <location>
        <begin position="648"/>
        <end position="659"/>
    </location>
</feature>
<evidence type="ECO:0000256" key="5">
    <source>
        <dbReference type="PROSITE-ProRule" id="PRU00560"/>
    </source>
</evidence>
<reference evidence="9" key="1">
    <citation type="journal article" date="2019" name="Int. J. Syst. Evol. Microbiol.">
        <title>The Global Catalogue of Microorganisms (GCM) 10K type strain sequencing project: providing services to taxonomists for standard genome sequencing and annotation.</title>
        <authorList>
            <consortium name="The Broad Institute Genomics Platform"/>
            <consortium name="The Broad Institute Genome Sequencing Center for Infectious Disease"/>
            <person name="Wu L."/>
            <person name="Ma J."/>
        </authorList>
    </citation>
    <scope>NUCLEOTIDE SEQUENCE [LARGE SCALE GENOMIC DNA]</scope>
    <source>
        <strain evidence="9">JCM 6833</strain>
    </source>
</reference>
<keyword evidence="9" id="KW-1185">Reference proteome</keyword>
<dbReference type="Pfam" id="PF13245">
    <property type="entry name" value="AAA_19"/>
    <property type="match status" value="1"/>
</dbReference>
<evidence type="ECO:0000256" key="2">
    <source>
        <dbReference type="ARBA" id="ARBA00022801"/>
    </source>
</evidence>
<proteinExistence type="predicted"/>